<evidence type="ECO:0008006" key="4">
    <source>
        <dbReference type="Google" id="ProtNLM"/>
    </source>
</evidence>
<evidence type="ECO:0000313" key="3">
    <source>
        <dbReference type="Proteomes" id="UP000503462"/>
    </source>
</evidence>
<accession>A0A6H0XM04</accession>
<name>A0A6H0XM04_9PEZI</name>
<keyword evidence="3" id="KW-1185">Reference proteome</keyword>
<dbReference type="OrthoDB" id="514070at2759"/>
<feature type="region of interest" description="Disordered" evidence="1">
    <location>
        <begin position="74"/>
        <end position="102"/>
    </location>
</feature>
<feature type="region of interest" description="Disordered" evidence="1">
    <location>
        <begin position="215"/>
        <end position="235"/>
    </location>
</feature>
<evidence type="ECO:0000256" key="1">
    <source>
        <dbReference type="SAM" id="MobiDB-lite"/>
    </source>
</evidence>
<feature type="compositionally biased region" description="Basic and acidic residues" evidence="1">
    <location>
        <begin position="220"/>
        <end position="234"/>
    </location>
</feature>
<dbReference type="Proteomes" id="UP000503462">
    <property type="component" value="Chromosome 1"/>
</dbReference>
<protein>
    <recommendedName>
        <fullName evidence="4">Impact N-terminal domain-containing protein</fullName>
    </recommendedName>
</protein>
<feature type="compositionally biased region" description="Basic and acidic residues" evidence="1">
    <location>
        <begin position="88"/>
        <end position="102"/>
    </location>
</feature>
<gene>
    <name evidence="2" type="ORF">AMS68_001253</name>
</gene>
<organism evidence="2 3">
    <name type="scientific">Peltaster fructicola</name>
    <dbReference type="NCBI Taxonomy" id="286661"/>
    <lineage>
        <taxon>Eukaryota</taxon>
        <taxon>Fungi</taxon>
        <taxon>Dikarya</taxon>
        <taxon>Ascomycota</taxon>
        <taxon>Pezizomycotina</taxon>
        <taxon>Dothideomycetes</taxon>
        <taxon>Dothideomycetes incertae sedis</taxon>
        <taxon>Peltaster</taxon>
    </lineage>
</organism>
<proteinExistence type="predicted"/>
<evidence type="ECO:0000313" key="2">
    <source>
        <dbReference type="EMBL" id="QIW95735.1"/>
    </source>
</evidence>
<dbReference type="EMBL" id="CP051139">
    <property type="protein sequence ID" value="QIW95735.1"/>
    <property type="molecule type" value="Genomic_DNA"/>
</dbReference>
<sequence length="392" mass="42929">MSATEIQAFIRFLAQDAKVPIGVAVSKIKDLQQAGLGDVSSLAKSDVNAIKVIFPDDKLAKQILNAAKRVSKKRAAGNEATSSPVVKRSRDESMFSLPKEESAEQLEKSLQLPYSDASAEELAGVKLFSNRAPLVLAMTVMLLKYTMPEQPLSSRLSLAQGYVSTTSRSRAVNLGLEVGKSADEEGYGEGQPITSIMGKELRVLRRWGYEAKLENTAPQAEDKPTIKSENDTAKDGLPFEEAPALWSLDLEAMRKAKTGIRGSSSNQYSNTSNMPIHTPQSARAYLLKSFEKPAVGETGKKLNAAQIIKQKEDNLGHLLRAIDLLYASWIGFITPDDLEKRVWGWYVKARPAVESGVAGWGGKNVWSLADILVSRRSTRGTLDSFIKKENKD</sequence>
<dbReference type="AlphaFoldDB" id="A0A6H0XM04"/>
<reference evidence="2 3" key="1">
    <citation type="journal article" date="2016" name="Sci. Rep.">
        <title>Peltaster fructicola genome reveals evolution from an invasive phytopathogen to an ectophytic parasite.</title>
        <authorList>
            <person name="Xu C."/>
            <person name="Chen H."/>
            <person name="Gleason M.L."/>
            <person name="Xu J.R."/>
            <person name="Liu H."/>
            <person name="Zhang R."/>
            <person name="Sun G."/>
        </authorList>
    </citation>
    <scope>NUCLEOTIDE SEQUENCE [LARGE SCALE GENOMIC DNA]</scope>
    <source>
        <strain evidence="2 3">LNHT1506</strain>
    </source>
</reference>